<evidence type="ECO:0000313" key="2">
    <source>
        <dbReference type="Proteomes" id="UP000486297"/>
    </source>
</evidence>
<protein>
    <submittedName>
        <fullName evidence="1">RNA polymerase subunit sigma</fullName>
    </submittedName>
</protein>
<comment type="caution">
    <text evidence="1">The sequence shown here is derived from an EMBL/GenBank/DDBJ whole genome shotgun (WGS) entry which is preliminary data.</text>
</comment>
<accession>A0A7X2GXE2</accession>
<proteinExistence type="predicted"/>
<dbReference type="RefSeq" id="WP_095503310.1">
    <property type="nucleotide sequence ID" value="NZ_WJXO01000001.1"/>
</dbReference>
<sequence length="313" mass="36851">MTANMMTTKKWHTYITNVIESYVEGFEEECKNGLSYINERKGVPFAAMNHIFSDIYAKTSHTYLFEHNLKKFKQYAYIGGKLGILRSVDAKYPEPFFFPCDMLNIQNPMFLMLMSDSPQLREFLVRNIDNIANDTEAFTDRYDLNRHMIYNTLLMVEGTQLERLKQRSEKVLAYPAPSKWLQKRLYDYRFFLAFAEQDAEAMKAALAPLFDKKTARMAAKETLSYFDFYLQPQIVTYAKIASMHGFDLGIDHEIAPKDLIVYAPLPPDDYQDIFDFMKRYDLSYPYEYLQDWVDYYTFKTDKLVFGNATREPA</sequence>
<dbReference type="AlphaFoldDB" id="A0A7X2GXE2"/>
<dbReference type="InterPro" id="IPR029074">
    <property type="entry name" value="Imm49"/>
</dbReference>
<keyword evidence="2" id="KW-1185">Reference proteome</keyword>
<evidence type="ECO:0000313" key="1">
    <source>
        <dbReference type="EMBL" id="MRN37434.1"/>
    </source>
</evidence>
<dbReference type="Pfam" id="PF15575">
    <property type="entry name" value="Imm49"/>
    <property type="match status" value="1"/>
</dbReference>
<dbReference type="Proteomes" id="UP000486297">
    <property type="component" value="Unassembled WGS sequence"/>
</dbReference>
<organism evidence="1 2">
    <name type="scientific">Neisseria brasiliensis</name>
    <dbReference type="NCBI Taxonomy" id="2666100"/>
    <lineage>
        <taxon>Bacteria</taxon>
        <taxon>Pseudomonadati</taxon>
        <taxon>Pseudomonadota</taxon>
        <taxon>Betaproteobacteria</taxon>
        <taxon>Neisseriales</taxon>
        <taxon>Neisseriaceae</taxon>
        <taxon>Neisseria</taxon>
    </lineage>
</organism>
<gene>
    <name evidence="1" type="ORF">GJU80_02725</name>
</gene>
<dbReference type="EMBL" id="WJXO01000001">
    <property type="protein sequence ID" value="MRN37434.1"/>
    <property type="molecule type" value="Genomic_DNA"/>
</dbReference>
<name>A0A7X2GXE2_9NEIS</name>
<reference evidence="1" key="1">
    <citation type="journal article" name="Emerg. Infect. Dis.">
        <title>Two cases of a newly characterized neisseria species.</title>
        <authorList>
            <person name="Mustapha M."/>
            <person name="Lemos A.P.S."/>
            <person name="Harrison L.H."/>
            <person name="Vantyne D."/>
            <person name="Sacchi C.T."/>
        </authorList>
    </citation>
    <scope>NUCLEOTIDE SEQUENCE</scope>
    <source>
        <strain evidence="1">N.95.16</strain>
    </source>
</reference>